<dbReference type="GO" id="GO:0046655">
    <property type="term" value="P:folic acid metabolic process"/>
    <property type="evidence" value="ECO:0007669"/>
    <property type="project" value="TreeGrafter"/>
</dbReference>
<dbReference type="InterPro" id="IPR024072">
    <property type="entry name" value="DHFR-like_dom_sf"/>
</dbReference>
<evidence type="ECO:0000256" key="8">
    <source>
        <dbReference type="PIRNR" id="PIRNR000194"/>
    </source>
</evidence>
<dbReference type="PANTHER" id="PTHR48069:SF3">
    <property type="entry name" value="DIHYDROFOLATE REDUCTASE"/>
    <property type="match status" value="1"/>
</dbReference>
<comment type="caution">
    <text evidence="11">The sequence shown here is derived from an EMBL/GenBank/DDBJ whole genome shotgun (WGS) entry which is preliminary data.</text>
</comment>
<dbReference type="EMBL" id="LCKQ01000005">
    <property type="protein sequence ID" value="KKU04032.1"/>
    <property type="molecule type" value="Genomic_DNA"/>
</dbReference>
<dbReference type="GO" id="GO:0005829">
    <property type="term" value="C:cytosol"/>
    <property type="evidence" value="ECO:0007669"/>
    <property type="project" value="TreeGrafter"/>
</dbReference>
<dbReference type="Gene3D" id="3.40.430.10">
    <property type="entry name" value="Dihydrofolate Reductase, subunit A"/>
    <property type="match status" value="1"/>
</dbReference>
<feature type="domain" description="DHFR" evidence="10">
    <location>
        <begin position="2"/>
        <end position="159"/>
    </location>
</feature>
<dbReference type="UniPathway" id="UPA00077">
    <property type="reaction ID" value="UER00158"/>
</dbReference>
<keyword evidence="6 8" id="KW-0560">Oxidoreductase</keyword>
<gene>
    <name evidence="11" type="ORF">UX03_C0005G0016</name>
</gene>
<proteinExistence type="inferred from homology"/>
<accession>A0A0G1M7F3</accession>
<keyword evidence="4 8" id="KW-0554">One-carbon metabolism</keyword>
<dbReference type="GO" id="GO:0046654">
    <property type="term" value="P:tetrahydrofolate biosynthetic process"/>
    <property type="evidence" value="ECO:0007669"/>
    <property type="project" value="UniProtKB-UniPathway"/>
</dbReference>
<organism evidence="11 12">
    <name type="scientific">Candidatus Woesebacteria bacterium GW2011_GWE1_45_18</name>
    <dbReference type="NCBI Taxonomy" id="1618598"/>
    <lineage>
        <taxon>Bacteria</taxon>
        <taxon>Candidatus Woeseibacteriota</taxon>
    </lineage>
</organism>
<dbReference type="EC" id="1.5.1.3" evidence="3 8"/>
<protein>
    <recommendedName>
        <fullName evidence="3 8">Dihydrofolate reductase</fullName>
        <ecNumber evidence="3 8">1.5.1.3</ecNumber>
    </recommendedName>
</protein>
<dbReference type="Pfam" id="PF00186">
    <property type="entry name" value="DHFR_1"/>
    <property type="match status" value="1"/>
</dbReference>
<dbReference type="InterPro" id="IPR012259">
    <property type="entry name" value="DHFR"/>
</dbReference>
<dbReference type="PIRSF" id="PIRSF000194">
    <property type="entry name" value="DHFR"/>
    <property type="match status" value="1"/>
</dbReference>
<dbReference type="GO" id="GO:0006730">
    <property type="term" value="P:one-carbon metabolic process"/>
    <property type="evidence" value="ECO:0007669"/>
    <property type="project" value="UniProtKB-KW"/>
</dbReference>
<dbReference type="PATRIC" id="fig|1618598.3.peg.172"/>
<dbReference type="Proteomes" id="UP000034086">
    <property type="component" value="Unassembled WGS sequence"/>
</dbReference>
<evidence type="ECO:0000259" key="10">
    <source>
        <dbReference type="PROSITE" id="PS51330"/>
    </source>
</evidence>
<evidence type="ECO:0000256" key="7">
    <source>
        <dbReference type="ARBA" id="ARBA00025067"/>
    </source>
</evidence>
<comment type="pathway">
    <text evidence="1 8">Cofactor biosynthesis; tetrahydrofolate biosynthesis; 5,6,7,8-tetrahydrofolate from 7,8-dihydrofolate: step 1/1.</text>
</comment>
<dbReference type="PRINTS" id="PR00070">
    <property type="entry name" value="DHFR"/>
</dbReference>
<evidence type="ECO:0000256" key="2">
    <source>
        <dbReference type="ARBA" id="ARBA00009539"/>
    </source>
</evidence>
<evidence type="ECO:0000256" key="9">
    <source>
        <dbReference type="RuleBase" id="RU004474"/>
    </source>
</evidence>
<name>A0A0G1M7F3_9BACT</name>
<sequence>MKISIIVAVAEDNVIGAKGMLPWHLSDDLKRFKSITMGHHLLMGRSTYESIGRALPGRTSLVLSKDKNFKAEGCFTFQDFKEAVEFAKQRKEKELMIVGGGQIYRLALPIATRIYITQVFRKYEGDVTFPEIKKDEWKEVLKEPHLASDPPFEFKILEKRK</sequence>
<evidence type="ECO:0000256" key="4">
    <source>
        <dbReference type="ARBA" id="ARBA00022563"/>
    </source>
</evidence>
<comment type="similarity">
    <text evidence="2 8 9">Belongs to the dihydrofolate reductase family.</text>
</comment>
<dbReference type="GO" id="GO:0070401">
    <property type="term" value="F:NADP+ binding"/>
    <property type="evidence" value="ECO:0007669"/>
    <property type="project" value="UniProtKB-ARBA"/>
</dbReference>
<comment type="function">
    <text evidence="7 8">Key enzyme in folate metabolism. Catalyzes an essential reaction for de novo glycine and purine synthesis, and for DNA precursor synthesis.</text>
</comment>
<dbReference type="FunFam" id="3.40.430.10:FF:000001">
    <property type="entry name" value="Dihydrofolate reductase"/>
    <property type="match status" value="1"/>
</dbReference>
<keyword evidence="5 8" id="KW-0521">NADP</keyword>
<evidence type="ECO:0000256" key="1">
    <source>
        <dbReference type="ARBA" id="ARBA00004903"/>
    </source>
</evidence>
<dbReference type="SUPFAM" id="SSF53597">
    <property type="entry name" value="Dihydrofolate reductase-like"/>
    <property type="match status" value="1"/>
</dbReference>
<dbReference type="GO" id="GO:0004146">
    <property type="term" value="F:dihydrofolate reductase activity"/>
    <property type="evidence" value="ECO:0007669"/>
    <property type="project" value="UniProtKB-EC"/>
</dbReference>
<evidence type="ECO:0000313" key="11">
    <source>
        <dbReference type="EMBL" id="KKU04032.1"/>
    </source>
</evidence>
<dbReference type="InterPro" id="IPR017925">
    <property type="entry name" value="DHFR_CS"/>
</dbReference>
<comment type="catalytic activity">
    <reaction evidence="8">
        <text>(6S)-5,6,7,8-tetrahydrofolate + NADP(+) = 7,8-dihydrofolate + NADPH + H(+)</text>
        <dbReference type="Rhea" id="RHEA:15009"/>
        <dbReference type="ChEBI" id="CHEBI:15378"/>
        <dbReference type="ChEBI" id="CHEBI:57451"/>
        <dbReference type="ChEBI" id="CHEBI:57453"/>
        <dbReference type="ChEBI" id="CHEBI:57783"/>
        <dbReference type="ChEBI" id="CHEBI:58349"/>
        <dbReference type="EC" id="1.5.1.3"/>
    </reaction>
</comment>
<dbReference type="AlphaFoldDB" id="A0A0G1M7F3"/>
<dbReference type="PROSITE" id="PS00075">
    <property type="entry name" value="DHFR_1"/>
    <property type="match status" value="1"/>
</dbReference>
<evidence type="ECO:0000256" key="3">
    <source>
        <dbReference type="ARBA" id="ARBA00012856"/>
    </source>
</evidence>
<dbReference type="PANTHER" id="PTHR48069">
    <property type="entry name" value="DIHYDROFOLATE REDUCTASE"/>
    <property type="match status" value="1"/>
</dbReference>
<dbReference type="CDD" id="cd00209">
    <property type="entry name" value="DHFR"/>
    <property type="match status" value="1"/>
</dbReference>
<evidence type="ECO:0000313" key="12">
    <source>
        <dbReference type="Proteomes" id="UP000034086"/>
    </source>
</evidence>
<dbReference type="InterPro" id="IPR001796">
    <property type="entry name" value="DHFR_dom"/>
</dbReference>
<dbReference type="PROSITE" id="PS51330">
    <property type="entry name" value="DHFR_2"/>
    <property type="match status" value="1"/>
</dbReference>
<dbReference type="GO" id="GO:0046452">
    <property type="term" value="P:dihydrofolate metabolic process"/>
    <property type="evidence" value="ECO:0007669"/>
    <property type="project" value="TreeGrafter"/>
</dbReference>
<reference evidence="11 12" key="1">
    <citation type="journal article" date="2015" name="Nature">
        <title>rRNA introns, odd ribosomes, and small enigmatic genomes across a large radiation of phyla.</title>
        <authorList>
            <person name="Brown C.T."/>
            <person name="Hug L.A."/>
            <person name="Thomas B.C."/>
            <person name="Sharon I."/>
            <person name="Castelle C.J."/>
            <person name="Singh A."/>
            <person name="Wilkins M.J."/>
            <person name="Williams K.H."/>
            <person name="Banfield J.F."/>
        </authorList>
    </citation>
    <scope>NUCLEOTIDE SEQUENCE [LARGE SCALE GENOMIC DNA]</scope>
</reference>
<evidence type="ECO:0000256" key="6">
    <source>
        <dbReference type="ARBA" id="ARBA00023002"/>
    </source>
</evidence>
<evidence type="ECO:0000256" key="5">
    <source>
        <dbReference type="ARBA" id="ARBA00022857"/>
    </source>
</evidence>